<dbReference type="PROSITE" id="PS01124">
    <property type="entry name" value="HTH_ARAC_FAMILY_2"/>
    <property type="match status" value="1"/>
</dbReference>
<dbReference type="GO" id="GO:0000976">
    <property type="term" value="F:transcription cis-regulatory region binding"/>
    <property type="evidence" value="ECO:0007669"/>
    <property type="project" value="TreeGrafter"/>
</dbReference>
<accession>A0A3B0XPY5</accession>
<dbReference type="GO" id="GO:0003700">
    <property type="term" value="F:DNA-binding transcription factor activity"/>
    <property type="evidence" value="ECO:0007669"/>
    <property type="project" value="InterPro"/>
</dbReference>
<keyword evidence="3" id="KW-0804">Transcription</keyword>
<keyword evidence="1" id="KW-0805">Transcription regulation</keyword>
<organism evidence="6">
    <name type="scientific">hydrothermal vent metagenome</name>
    <dbReference type="NCBI Taxonomy" id="652676"/>
    <lineage>
        <taxon>unclassified sequences</taxon>
        <taxon>metagenomes</taxon>
        <taxon>ecological metagenomes</taxon>
    </lineage>
</organism>
<protein>
    <submittedName>
        <fullName evidence="6">Transcriptional regulator, AraC family</fullName>
    </submittedName>
</protein>
<evidence type="ECO:0000256" key="2">
    <source>
        <dbReference type="ARBA" id="ARBA00023125"/>
    </source>
</evidence>
<sequence length="274" mass="31341">MTIDINNLIKLAQTALISNQTQPFSIYSCKQKQSLRHVPIFNPLIVFVLSGKKVLGGEMQSSCNEGQFLFLSENPEVTFSNIPGKHGYLALFIEFQYEDFEGIQLTSKNAQRFLIGDMNAALVQSISQLIELSDTSPEVIWNIRRKELIHLLCFYGYHDIISMISKPRINHQLIDVFKKDPSTRWDIKRMSKKLAMSESTLRRKLKLEGTGFRDLNTQVRLAHGMHLIQTTDDSISVISEKCGYQSQSRFTEGFKNRFGTTPGKLRKTLQDTDE</sequence>
<dbReference type="InterPro" id="IPR018060">
    <property type="entry name" value="HTH_AraC"/>
</dbReference>
<name>A0A3B0XPY5_9ZZZZ</name>
<feature type="domain" description="HTH araC/xylS-type" evidence="5">
    <location>
        <begin position="171"/>
        <end position="268"/>
    </location>
</feature>
<feature type="region of interest" description="Disordered" evidence="4">
    <location>
        <begin position="255"/>
        <end position="274"/>
    </location>
</feature>
<dbReference type="InterPro" id="IPR009057">
    <property type="entry name" value="Homeodomain-like_sf"/>
</dbReference>
<dbReference type="EMBL" id="UOFI01000074">
    <property type="protein sequence ID" value="VAW66183.1"/>
    <property type="molecule type" value="Genomic_DNA"/>
</dbReference>
<dbReference type="Pfam" id="PF12833">
    <property type="entry name" value="HTH_18"/>
    <property type="match status" value="1"/>
</dbReference>
<dbReference type="AlphaFoldDB" id="A0A3B0XPY5"/>
<dbReference type="PRINTS" id="PR00032">
    <property type="entry name" value="HTHARAC"/>
</dbReference>
<proteinExistence type="predicted"/>
<evidence type="ECO:0000313" key="6">
    <source>
        <dbReference type="EMBL" id="VAW66183.1"/>
    </source>
</evidence>
<keyword evidence="2" id="KW-0238">DNA-binding</keyword>
<evidence type="ECO:0000259" key="5">
    <source>
        <dbReference type="PROSITE" id="PS01124"/>
    </source>
</evidence>
<evidence type="ECO:0000256" key="1">
    <source>
        <dbReference type="ARBA" id="ARBA00023015"/>
    </source>
</evidence>
<gene>
    <name evidence="6" type="ORF">MNBD_GAMMA09-3440</name>
</gene>
<dbReference type="InterPro" id="IPR020449">
    <property type="entry name" value="Tscrpt_reg_AraC-type_HTH"/>
</dbReference>
<dbReference type="PANTHER" id="PTHR47894">
    <property type="entry name" value="HTH-TYPE TRANSCRIPTIONAL REGULATOR GADX"/>
    <property type="match status" value="1"/>
</dbReference>
<dbReference type="Gene3D" id="1.10.10.60">
    <property type="entry name" value="Homeodomain-like"/>
    <property type="match status" value="1"/>
</dbReference>
<dbReference type="GO" id="GO:0005829">
    <property type="term" value="C:cytosol"/>
    <property type="evidence" value="ECO:0007669"/>
    <property type="project" value="TreeGrafter"/>
</dbReference>
<dbReference type="SMART" id="SM00342">
    <property type="entry name" value="HTH_ARAC"/>
    <property type="match status" value="1"/>
</dbReference>
<dbReference type="SUPFAM" id="SSF46689">
    <property type="entry name" value="Homeodomain-like"/>
    <property type="match status" value="1"/>
</dbReference>
<reference evidence="6" key="1">
    <citation type="submission" date="2018-06" db="EMBL/GenBank/DDBJ databases">
        <authorList>
            <person name="Zhirakovskaya E."/>
        </authorList>
    </citation>
    <scope>NUCLEOTIDE SEQUENCE</scope>
</reference>
<dbReference type="PROSITE" id="PS00041">
    <property type="entry name" value="HTH_ARAC_FAMILY_1"/>
    <property type="match status" value="1"/>
</dbReference>
<dbReference type="InterPro" id="IPR018062">
    <property type="entry name" value="HTH_AraC-typ_CS"/>
</dbReference>
<dbReference type="PANTHER" id="PTHR47894:SF4">
    <property type="entry name" value="HTH-TYPE TRANSCRIPTIONAL REGULATOR GADX"/>
    <property type="match status" value="1"/>
</dbReference>
<evidence type="ECO:0000256" key="3">
    <source>
        <dbReference type="ARBA" id="ARBA00023163"/>
    </source>
</evidence>
<evidence type="ECO:0000256" key="4">
    <source>
        <dbReference type="SAM" id="MobiDB-lite"/>
    </source>
</evidence>